<dbReference type="Gene3D" id="3.30.390.30">
    <property type="match status" value="1"/>
</dbReference>
<evidence type="ECO:0000313" key="8">
    <source>
        <dbReference type="Proteomes" id="UP001310290"/>
    </source>
</evidence>
<organism evidence="7 8">
    <name type="scientific">Streptomyces bottropensis</name>
    <dbReference type="NCBI Taxonomy" id="42235"/>
    <lineage>
        <taxon>Bacteria</taxon>
        <taxon>Bacillati</taxon>
        <taxon>Actinomycetota</taxon>
        <taxon>Actinomycetes</taxon>
        <taxon>Kitasatosporales</taxon>
        <taxon>Streptomycetaceae</taxon>
        <taxon>Streptomyces</taxon>
    </lineage>
</organism>
<proteinExistence type="predicted"/>
<accession>A0ABU8AYY5</accession>
<dbReference type="RefSeq" id="WP_334661525.1">
    <property type="nucleotide sequence ID" value="NZ_JARULZ010000002.1"/>
</dbReference>
<evidence type="ECO:0000259" key="5">
    <source>
        <dbReference type="Pfam" id="PF07992"/>
    </source>
</evidence>
<dbReference type="SUPFAM" id="SSF51905">
    <property type="entry name" value="FAD/NAD(P)-binding domain"/>
    <property type="match status" value="2"/>
</dbReference>
<dbReference type="PANTHER" id="PTHR43557">
    <property type="entry name" value="APOPTOSIS-INDUCING FACTOR 1"/>
    <property type="match status" value="1"/>
</dbReference>
<evidence type="ECO:0000259" key="6">
    <source>
        <dbReference type="Pfam" id="PF14759"/>
    </source>
</evidence>
<reference evidence="7" key="1">
    <citation type="submission" date="2023-04" db="EMBL/GenBank/DDBJ databases">
        <title>Genomic diversity of scab-causing Streptomyces spp. in the province of Quebec, Canada.</title>
        <authorList>
            <person name="Biessy A."/>
            <person name="Cadieux M."/>
            <person name="Ciotola M."/>
            <person name="Filion M."/>
        </authorList>
    </citation>
    <scope>NUCLEOTIDE SEQUENCE</scope>
    <source>
        <strain evidence="7">B21-115</strain>
    </source>
</reference>
<dbReference type="EMBL" id="JARULZ010000002">
    <property type="protein sequence ID" value="MEH0638905.1"/>
    <property type="molecule type" value="Genomic_DNA"/>
</dbReference>
<feature type="domain" description="FAD/NAD(P)-binding" evidence="5">
    <location>
        <begin position="4"/>
        <end position="313"/>
    </location>
</feature>
<evidence type="ECO:0000313" key="7">
    <source>
        <dbReference type="EMBL" id="MEH0638905.1"/>
    </source>
</evidence>
<dbReference type="Pfam" id="PF07992">
    <property type="entry name" value="Pyr_redox_2"/>
    <property type="match status" value="1"/>
</dbReference>
<dbReference type="Pfam" id="PF14759">
    <property type="entry name" value="Reductase_C"/>
    <property type="match status" value="1"/>
</dbReference>
<keyword evidence="8" id="KW-1185">Reference proteome</keyword>
<dbReference type="Gene3D" id="3.50.50.60">
    <property type="entry name" value="FAD/NAD(P)-binding domain"/>
    <property type="match status" value="2"/>
</dbReference>
<feature type="domain" description="Reductase C-terminal" evidence="6">
    <location>
        <begin position="332"/>
        <end position="413"/>
    </location>
</feature>
<keyword evidence="2" id="KW-0285">Flavoprotein</keyword>
<name>A0ABU8AYY5_9ACTN</name>
<keyword evidence="3" id="KW-0274">FAD</keyword>
<protein>
    <submittedName>
        <fullName evidence="7">FAD-dependent oxidoreductase</fullName>
    </submittedName>
</protein>
<keyword evidence="4" id="KW-0560">Oxidoreductase</keyword>
<comment type="caution">
    <text evidence="7">The sequence shown here is derived from an EMBL/GenBank/DDBJ whole genome shotgun (WGS) entry which is preliminary data.</text>
</comment>
<evidence type="ECO:0000256" key="3">
    <source>
        <dbReference type="ARBA" id="ARBA00022827"/>
    </source>
</evidence>
<dbReference type="InterPro" id="IPR036188">
    <property type="entry name" value="FAD/NAD-bd_sf"/>
</dbReference>
<dbReference type="InterPro" id="IPR016156">
    <property type="entry name" value="FAD/NAD-linked_Rdtase_dimer_sf"/>
</dbReference>
<dbReference type="PRINTS" id="PR00368">
    <property type="entry name" value="FADPNR"/>
</dbReference>
<dbReference type="SUPFAM" id="SSF55424">
    <property type="entry name" value="FAD/NAD-linked reductases, dimerisation (C-terminal) domain"/>
    <property type="match status" value="1"/>
</dbReference>
<dbReference type="InterPro" id="IPR050446">
    <property type="entry name" value="FAD-oxidoreductase/Apoptosis"/>
</dbReference>
<dbReference type="InterPro" id="IPR028202">
    <property type="entry name" value="Reductase_C"/>
</dbReference>
<dbReference type="PRINTS" id="PR00411">
    <property type="entry name" value="PNDRDTASEI"/>
</dbReference>
<evidence type="ECO:0000256" key="1">
    <source>
        <dbReference type="ARBA" id="ARBA00001974"/>
    </source>
</evidence>
<comment type="cofactor">
    <cofactor evidence="1">
        <name>FAD</name>
        <dbReference type="ChEBI" id="CHEBI:57692"/>
    </cofactor>
</comment>
<dbReference type="PANTHER" id="PTHR43557:SF2">
    <property type="entry name" value="RIESKE DOMAIN-CONTAINING PROTEIN-RELATED"/>
    <property type="match status" value="1"/>
</dbReference>
<dbReference type="Proteomes" id="UP001310290">
    <property type="component" value="Unassembled WGS sequence"/>
</dbReference>
<sequence length="415" mass="44069">MSEHLVVVGAGQAGGELATTLRQRGWSGGITLVGDELSPPYQRPPLSKGFLLGELSRQQLYLKPAATYERFNIALRLGTRAEAINRTVKELVVSDGSRLPYDRLVLATGGRARRLTLPGVDGVDMDRLDNLFTLRRIDDVDALRPHFVPGRKLVLIGGGYVGLEIAAVATQLGLDVTVVEAAERLLARVTGPEVSSFLEDIHHSHGVRFRLSATVADMAVDASGRRVTGVEVSASGVVDRLDADLVLVGIGMEPNTGLASAAGLQVDNGIVVDAFARTSDADILAIGDCANQPSAYAGRRIRLESAPNAIEHAKVAAATILGRPQASTATPWFWSEQYDLKLQMVGLSAGHDRCITRGGTDTLSAFYLTGDRVVAADVISRPGDFAAARQLVTSGRPVDPERLADSEIPLAQAAL</sequence>
<evidence type="ECO:0000256" key="4">
    <source>
        <dbReference type="ARBA" id="ARBA00023002"/>
    </source>
</evidence>
<gene>
    <name evidence="7" type="ORF">QBA35_37710</name>
</gene>
<dbReference type="InterPro" id="IPR023753">
    <property type="entry name" value="FAD/NAD-binding_dom"/>
</dbReference>
<evidence type="ECO:0000256" key="2">
    <source>
        <dbReference type="ARBA" id="ARBA00022630"/>
    </source>
</evidence>